<protein>
    <recommendedName>
        <fullName evidence="4">PA14 domain-containing protein</fullName>
    </recommendedName>
</protein>
<evidence type="ECO:0008006" key="4">
    <source>
        <dbReference type="Google" id="ProtNLM"/>
    </source>
</evidence>
<dbReference type="EMBL" id="JACHFD010000001">
    <property type="protein sequence ID" value="MBB5349890.1"/>
    <property type="molecule type" value="Genomic_DNA"/>
</dbReference>
<gene>
    <name evidence="2" type="ORF">HNR46_000111</name>
</gene>
<feature type="compositionally biased region" description="Basic and acidic residues" evidence="1">
    <location>
        <begin position="39"/>
        <end position="54"/>
    </location>
</feature>
<dbReference type="AlphaFoldDB" id="A0A840V7F7"/>
<dbReference type="Proteomes" id="UP000557717">
    <property type="component" value="Unassembled WGS sequence"/>
</dbReference>
<name>A0A840V7F7_9BACT</name>
<proteinExistence type="predicted"/>
<keyword evidence="3" id="KW-1185">Reference proteome</keyword>
<feature type="region of interest" description="Disordered" evidence="1">
    <location>
        <begin position="239"/>
        <end position="263"/>
    </location>
</feature>
<comment type="caution">
    <text evidence="2">The sequence shown here is derived from an EMBL/GenBank/DDBJ whole genome shotgun (WGS) entry which is preliminary data.</text>
</comment>
<organism evidence="2 3">
    <name type="scientific">Haloferula luteola</name>
    <dbReference type="NCBI Taxonomy" id="595692"/>
    <lineage>
        <taxon>Bacteria</taxon>
        <taxon>Pseudomonadati</taxon>
        <taxon>Verrucomicrobiota</taxon>
        <taxon>Verrucomicrobiia</taxon>
        <taxon>Verrucomicrobiales</taxon>
        <taxon>Verrucomicrobiaceae</taxon>
        <taxon>Haloferula</taxon>
    </lineage>
</organism>
<accession>A0A840V7F7</accession>
<feature type="region of interest" description="Disordered" evidence="1">
    <location>
        <begin position="34"/>
        <end position="54"/>
    </location>
</feature>
<evidence type="ECO:0000256" key="1">
    <source>
        <dbReference type="SAM" id="MobiDB-lite"/>
    </source>
</evidence>
<evidence type="ECO:0000313" key="3">
    <source>
        <dbReference type="Proteomes" id="UP000557717"/>
    </source>
</evidence>
<sequence>MSWSIAAVVAIVGALVIVLTPKPDNSKVRLPELQVPKLQKPDNSKKNKKPLPEELVEARLESSEMIVRKELRKRLDLFEEINREVASELVSHLEAVASRPLHEGITADPNDVSSAREIIDSRPPTLGDGPTVEDFYNQLAAYEDRILNSHLANLAAAKALKEGTSFPGVLESMQQIATRMPDYGSLVDEVKKQHGIDGKWLPPKGHRSTDDINRYRELLGQTSRQSGLAESRLLGLVSKVGRKPPPPVQARSKGPNGDGDGGMKVESAEIKKALYNLHEPKFESEELVAAQALPGRRFSRNSERRGWLYVNTWYMIGPWDSRGRNDFSLSHPPEQGVDLDAVYHDGQVGPGVAETDSHWLNVVGDEVELDGTLRWKFMQSEAMHNVMPVTTDRSTCYAYTELYFDEAETMLVAIGTDDSGKLWINGREIWNDAGASWYHIDEHLEPIAFLQGWNRVLIRIDNNGGSASGFSFLICPPDAPVRDGARAR</sequence>
<reference evidence="2 3" key="1">
    <citation type="submission" date="2020-08" db="EMBL/GenBank/DDBJ databases">
        <title>Genomic Encyclopedia of Type Strains, Phase IV (KMG-IV): sequencing the most valuable type-strain genomes for metagenomic binning, comparative biology and taxonomic classification.</title>
        <authorList>
            <person name="Goeker M."/>
        </authorList>
    </citation>
    <scope>NUCLEOTIDE SEQUENCE [LARGE SCALE GENOMIC DNA]</scope>
    <source>
        <strain evidence="2 3">YC6886</strain>
    </source>
</reference>
<evidence type="ECO:0000313" key="2">
    <source>
        <dbReference type="EMBL" id="MBB5349890.1"/>
    </source>
</evidence>